<comment type="caution">
    <text evidence="10">The sequence shown here is derived from an EMBL/GenBank/DDBJ whole genome shotgun (WGS) entry which is preliminary data.</text>
</comment>
<evidence type="ECO:0000256" key="1">
    <source>
        <dbReference type="ARBA" id="ARBA00004123"/>
    </source>
</evidence>
<sequence>MASSFPYNNNSSNNSNPSSNNNTPRCHGRLSIPLSELPLRPSTLQLFAKRGFETVSELDESKSHGMANLAAELDVPLEEAAGFIREVQGCFQKHPAVVSPMDNNSNSIYSNNIIIDNGGTENTSNHGRTSNKSLSNSVAQYNHLQQQQHEEELPQQVDDYCSLGIKTAYDLLNDKSTDGEYGTSCNSSIVTFCRAMDELLGGGITLGQVTEIAGMPGTGKTQMAIQLAVLARLIPDLGGVQGQTLYVDCEGSFLPERAWQMAKAVSEHARHNAYRKTRKESNNARRRSSSGNGSSSTTSTTAATNPTNNDNGKDKNTHWNDLVYRASLLTPEEILSSIHVYRVHDETALLATLFTLKDFVQEQSQGELPVRLIVIDSIAFHFRAVTPTDAQYYIQRAKTLTQLAAYLGDLASHYNLAVVAINQMTTKIVQTKGGSSSSSSNTLSTNVPALGESWAHATTTRLLLKMKEFLVAETTTTPDDDHTPRKEDTYPPQLRQDRTCTLVKSPNRPPGTVPFRITKDGIRDIAKKDHTGSSSEDIQEHGSQKRHRTG</sequence>
<reference evidence="10" key="1">
    <citation type="journal article" date="2021" name="Sci. Rep.">
        <title>Diploid genomic architecture of Nitzschia inconspicua, an elite biomass production diatom.</title>
        <authorList>
            <person name="Oliver A."/>
            <person name="Podell S."/>
            <person name="Pinowska A."/>
            <person name="Traller J.C."/>
            <person name="Smith S.R."/>
            <person name="McClure R."/>
            <person name="Beliaev A."/>
            <person name="Bohutskyi P."/>
            <person name="Hill E.A."/>
            <person name="Rabines A."/>
            <person name="Zheng H."/>
            <person name="Allen L.Z."/>
            <person name="Kuo A."/>
            <person name="Grigoriev I.V."/>
            <person name="Allen A.E."/>
            <person name="Hazlebeck D."/>
            <person name="Allen E.E."/>
        </authorList>
    </citation>
    <scope>NUCLEOTIDE SEQUENCE</scope>
    <source>
        <strain evidence="10">Hildebrandi</strain>
    </source>
</reference>
<evidence type="ECO:0000313" key="11">
    <source>
        <dbReference type="Proteomes" id="UP000693970"/>
    </source>
</evidence>
<dbReference type="PROSITE" id="PS50162">
    <property type="entry name" value="RECA_2"/>
    <property type="match status" value="1"/>
</dbReference>
<evidence type="ECO:0000256" key="6">
    <source>
        <dbReference type="ARBA" id="ARBA00023242"/>
    </source>
</evidence>
<name>A0A9K3PPW8_9STRA</name>
<evidence type="ECO:0000256" key="7">
    <source>
        <dbReference type="ARBA" id="ARBA00040674"/>
    </source>
</evidence>
<dbReference type="GO" id="GO:0005657">
    <property type="term" value="C:replication fork"/>
    <property type="evidence" value="ECO:0007669"/>
    <property type="project" value="TreeGrafter"/>
</dbReference>
<dbReference type="Proteomes" id="UP000693970">
    <property type="component" value="Unassembled WGS sequence"/>
</dbReference>
<reference evidence="10" key="2">
    <citation type="submission" date="2021-04" db="EMBL/GenBank/DDBJ databases">
        <authorList>
            <person name="Podell S."/>
        </authorList>
    </citation>
    <scope>NUCLEOTIDE SEQUENCE</scope>
    <source>
        <strain evidence="10">Hildebrandi</strain>
    </source>
</reference>
<dbReference type="EMBL" id="JAGRRH010000015">
    <property type="protein sequence ID" value="KAG7355660.1"/>
    <property type="molecule type" value="Genomic_DNA"/>
</dbReference>
<keyword evidence="3" id="KW-0227">DNA damage</keyword>
<evidence type="ECO:0000256" key="2">
    <source>
        <dbReference type="ARBA" id="ARBA00022741"/>
    </source>
</evidence>
<dbReference type="GO" id="GO:0033065">
    <property type="term" value="C:Rad51C-XRCC3 complex"/>
    <property type="evidence" value="ECO:0007669"/>
    <property type="project" value="TreeGrafter"/>
</dbReference>
<evidence type="ECO:0000256" key="8">
    <source>
        <dbReference type="SAM" id="MobiDB-lite"/>
    </source>
</evidence>
<dbReference type="GO" id="GO:0000400">
    <property type="term" value="F:four-way junction DNA binding"/>
    <property type="evidence" value="ECO:0007669"/>
    <property type="project" value="TreeGrafter"/>
</dbReference>
<dbReference type="GO" id="GO:0033063">
    <property type="term" value="C:Rad51B-Rad51C-Rad51D-XRCC2 complex"/>
    <property type="evidence" value="ECO:0007669"/>
    <property type="project" value="TreeGrafter"/>
</dbReference>
<dbReference type="OrthoDB" id="5957327at2759"/>
<accession>A0A9K3PPW8</accession>
<keyword evidence="6" id="KW-0539">Nucleus</keyword>
<comment type="subcellular location">
    <subcellularLocation>
        <location evidence="1">Nucleus</location>
    </subcellularLocation>
</comment>
<proteinExistence type="predicted"/>
<feature type="region of interest" description="Disordered" evidence="8">
    <location>
        <begin position="1"/>
        <end position="29"/>
    </location>
</feature>
<dbReference type="GO" id="GO:0000707">
    <property type="term" value="P:meiotic DNA recombinase assembly"/>
    <property type="evidence" value="ECO:0007669"/>
    <property type="project" value="TreeGrafter"/>
</dbReference>
<dbReference type="PANTHER" id="PTHR46239:SF1">
    <property type="entry name" value="DNA REPAIR PROTEIN RAD51 HOMOLOG 3"/>
    <property type="match status" value="1"/>
</dbReference>
<dbReference type="InterPro" id="IPR013632">
    <property type="entry name" value="Rad51_C"/>
</dbReference>
<dbReference type="GO" id="GO:0005524">
    <property type="term" value="F:ATP binding"/>
    <property type="evidence" value="ECO:0007669"/>
    <property type="project" value="UniProtKB-KW"/>
</dbReference>
<dbReference type="AlphaFoldDB" id="A0A9K3PPW8"/>
<protein>
    <recommendedName>
        <fullName evidence="7">DNA repair protein RAD51 homolog 3</fullName>
    </recommendedName>
</protein>
<feature type="region of interest" description="Disordered" evidence="8">
    <location>
        <begin position="475"/>
        <end position="550"/>
    </location>
</feature>
<feature type="compositionally biased region" description="Basic and acidic residues" evidence="8">
    <location>
        <begin position="479"/>
        <end position="489"/>
    </location>
</feature>
<feature type="region of interest" description="Disordered" evidence="8">
    <location>
        <begin position="269"/>
        <end position="316"/>
    </location>
</feature>
<keyword evidence="2" id="KW-0547">Nucleotide-binding</keyword>
<dbReference type="PANTHER" id="PTHR46239">
    <property type="entry name" value="DNA REPAIR PROTEIN RAD51 HOMOLOG 3 RAD51C"/>
    <property type="match status" value="1"/>
</dbReference>
<evidence type="ECO:0000256" key="5">
    <source>
        <dbReference type="ARBA" id="ARBA00023204"/>
    </source>
</evidence>
<gene>
    <name evidence="10" type="ORF">IV203_000346</name>
</gene>
<evidence type="ECO:0000313" key="10">
    <source>
        <dbReference type="EMBL" id="KAG7355660.1"/>
    </source>
</evidence>
<feature type="domain" description="RecA family profile 1" evidence="9">
    <location>
        <begin position="185"/>
        <end position="424"/>
    </location>
</feature>
<dbReference type="Pfam" id="PF08423">
    <property type="entry name" value="Rad51"/>
    <property type="match status" value="2"/>
</dbReference>
<feature type="compositionally biased region" description="Low complexity" evidence="8">
    <location>
        <begin position="1"/>
        <end position="22"/>
    </location>
</feature>
<keyword evidence="11" id="KW-1185">Reference proteome</keyword>
<keyword evidence="5" id="KW-0234">DNA repair</keyword>
<dbReference type="GO" id="GO:0008821">
    <property type="term" value="F:crossover junction DNA endonuclease activity"/>
    <property type="evidence" value="ECO:0007669"/>
    <property type="project" value="TreeGrafter"/>
</dbReference>
<evidence type="ECO:0000259" key="9">
    <source>
        <dbReference type="PROSITE" id="PS50162"/>
    </source>
</evidence>
<dbReference type="InterPro" id="IPR020588">
    <property type="entry name" value="RecA_ATP-bd"/>
</dbReference>
<feature type="compositionally biased region" description="Basic residues" evidence="8">
    <location>
        <begin position="271"/>
        <end position="288"/>
    </location>
</feature>
<evidence type="ECO:0000256" key="4">
    <source>
        <dbReference type="ARBA" id="ARBA00022840"/>
    </source>
</evidence>
<dbReference type="GO" id="GO:0140664">
    <property type="term" value="F:ATP-dependent DNA damage sensor activity"/>
    <property type="evidence" value="ECO:0007669"/>
    <property type="project" value="InterPro"/>
</dbReference>
<evidence type="ECO:0000256" key="3">
    <source>
        <dbReference type="ARBA" id="ARBA00022763"/>
    </source>
</evidence>
<dbReference type="GO" id="GO:0007131">
    <property type="term" value="P:reciprocal meiotic recombination"/>
    <property type="evidence" value="ECO:0007669"/>
    <property type="project" value="TreeGrafter"/>
</dbReference>
<feature type="compositionally biased region" description="Basic and acidic residues" evidence="8">
    <location>
        <begin position="517"/>
        <end position="531"/>
    </location>
</feature>
<organism evidence="10 11">
    <name type="scientific">Nitzschia inconspicua</name>
    <dbReference type="NCBI Taxonomy" id="303405"/>
    <lineage>
        <taxon>Eukaryota</taxon>
        <taxon>Sar</taxon>
        <taxon>Stramenopiles</taxon>
        <taxon>Ochrophyta</taxon>
        <taxon>Bacillariophyta</taxon>
        <taxon>Bacillariophyceae</taxon>
        <taxon>Bacillariophycidae</taxon>
        <taxon>Bacillariales</taxon>
        <taxon>Bacillariaceae</taxon>
        <taxon>Nitzschia</taxon>
    </lineage>
</organism>
<keyword evidence="4" id="KW-0067">ATP-binding</keyword>
<dbReference type="InterPro" id="IPR052093">
    <property type="entry name" value="HR_Repair_Mediator"/>
</dbReference>
<feature type="compositionally biased region" description="Low complexity" evidence="8">
    <location>
        <begin position="289"/>
        <end position="310"/>
    </location>
</feature>